<dbReference type="RefSeq" id="WP_025862679.1">
    <property type="nucleotide sequence ID" value="NZ_BLAX01000001.1"/>
</dbReference>
<accession>A0A5M4AYP3</accession>
<proteinExistence type="predicted"/>
<comment type="catalytic activity">
    <reaction evidence="1">
        <text>Random endo-hydrolysis of N-acetyl-beta-D-glucosaminide (1-&gt;4)-beta-linkages in chitin and chitodextrins.</text>
        <dbReference type="EC" id="3.2.1.14"/>
    </reaction>
</comment>
<feature type="domain" description="GH18" evidence="3">
    <location>
        <begin position="45"/>
        <end position="336"/>
    </location>
</feature>
<dbReference type="AlphaFoldDB" id="A0A5M4AYP3"/>
<dbReference type="GO" id="GO:0005975">
    <property type="term" value="P:carbohydrate metabolic process"/>
    <property type="evidence" value="ECO:0007669"/>
    <property type="project" value="InterPro"/>
</dbReference>
<evidence type="ECO:0000256" key="2">
    <source>
        <dbReference type="ARBA" id="ARBA00012729"/>
    </source>
</evidence>
<organism evidence="4 5">
    <name type="scientific">Prolixibacter bellariivorans</name>
    <dbReference type="NCBI Taxonomy" id="314319"/>
    <lineage>
        <taxon>Bacteria</taxon>
        <taxon>Pseudomonadati</taxon>
        <taxon>Bacteroidota</taxon>
        <taxon>Bacteroidia</taxon>
        <taxon>Marinilabiliales</taxon>
        <taxon>Prolixibacteraceae</taxon>
        <taxon>Prolixibacter</taxon>
    </lineage>
</organism>
<dbReference type="Gene3D" id="3.40.5.30">
    <property type="entry name" value="(Trans)glycosidases - domain 2"/>
    <property type="match status" value="1"/>
</dbReference>
<dbReference type="PANTHER" id="PTHR11177">
    <property type="entry name" value="CHITINASE"/>
    <property type="match status" value="1"/>
</dbReference>
<dbReference type="SMART" id="SM00636">
    <property type="entry name" value="Glyco_18"/>
    <property type="match status" value="1"/>
</dbReference>
<dbReference type="GO" id="GO:0008843">
    <property type="term" value="F:endochitinase activity"/>
    <property type="evidence" value="ECO:0007669"/>
    <property type="project" value="UniProtKB-EC"/>
</dbReference>
<dbReference type="Proteomes" id="UP000391834">
    <property type="component" value="Unassembled WGS sequence"/>
</dbReference>
<evidence type="ECO:0000256" key="1">
    <source>
        <dbReference type="ARBA" id="ARBA00000822"/>
    </source>
</evidence>
<evidence type="ECO:0000313" key="5">
    <source>
        <dbReference type="Proteomes" id="UP000391834"/>
    </source>
</evidence>
<dbReference type="InterPro" id="IPR017853">
    <property type="entry name" value="GH"/>
</dbReference>
<reference evidence="4 5" key="1">
    <citation type="submission" date="2019-10" db="EMBL/GenBank/DDBJ databases">
        <title>Prolixibacter strains distinguished by the presence of nitrate reductase genes were adept at nitrate-dependent anaerobic corrosion of metallic iron and carbon steel.</title>
        <authorList>
            <person name="Iino T."/>
            <person name="Shono N."/>
            <person name="Ito K."/>
            <person name="Nakamura R."/>
            <person name="Sueoka K."/>
            <person name="Harayama S."/>
            <person name="Ohkuma M."/>
        </authorList>
    </citation>
    <scope>NUCLEOTIDE SEQUENCE [LARGE SCALE GENOMIC DNA]</scope>
    <source>
        <strain evidence="4 5">JCM 13498</strain>
    </source>
</reference>
<dbReference type="PANTHER" id="PTHR11177:SF317">
    <property type="entry name" value="CHITINASE 12-RELATED"/>
    <property type="match status" value="1"/>
</dbReference>
<protein>
    <recommendedName>
        <fullName evidence="2">chitinase</fullName>
        <ecNumber evidence="2">3.2.1.14</ecNumber>
    </recommendedName>
</protein>
<dbReference type="EC" id="3.2.1.14" evidence="2"/>
<dbReference type="Pfam" id="PF00704">
    <property type="entry name" value="Glyco_hydro_18"/>
    <property type="match status" value="1"/>
</dbReference>
<dbReference type="EMBL" id="BLAX01000001">
    <property type="protein sequence ID" value="GET32808.1"/>
    <property type="molecule type" value="Genomic_DNA"/>
</dbReference>
<dbReference type="PROSITE" id="PS51910">
    <property type="entry name" value="GH18_2"/>
    <property type="match status" value="1"/>
</dbReference>
<dbReference type="GO" id="GO:0005576">
    <property type="term" value="C:extracellular region"/>
    <property type="evidence" value="ECO:0007669"/>
    <property type="project" value="TreeGrafter"/>
</dbReference>
<dbReference type="GO" id="GO:0008061">
    <property type="term" value="F:chitin binding"/>
    <property type="evidence" value="ECO:0007669"/>
    <property type="project" value="InterPro"/>
</dbReference>
<gene>
    <name evidence="4" type="ORF">PbJCM13498_16710</name>
</gene>
<dbReference type="PROSITE" id="PS51257">
    <property type="entry name" value="PROKAR_LIPOPROTEIN"/>
    <property type="match status" value="1"/>
</dbReference>
<name>A0A5M4AYP3_9BACT</name>
<evidence type="ECO:0000259" key="3">
    <source>
        <dbReference type="PROSITE" id="PS51910"/>
    </source>
</evidence>
<dbReference type="InterPro" id="IPR050314">
    <property type="entry name" value="Glycosyl_Hydrlase_18"/>
</dbReference>
<evidence type="ECO:0000313" key="4">
    <source>
        <dbReference type="EMBL" id="GET32808.1"/>
    </source>
</evidence>
<dbReference type="GO" id="GO:0006032">
    <property type="term" value="P:chitin catabolic process"/>
    <property type="evidence" value="ECO:0007669"/>
    <property type="project" value="TreeGrafter"/>
</dbReference>
<dbReference type="InterPro" id="IPR011583">
    <property type="entry name" value="Chitinase_II/V-like_cat"/>
</dbReference>
<dbReference type="Gene3D" id="3.20.20.80">
    <property type="entry name" value="Glycosidases"/>
    <property type="match status" value="1"/>
</dbReference>
<keyword evidence="5" id="KW-1185">Reference proteome</keyword>
<comment type="caution">
    <text evidence="4">The sequence shown here is derived from an EMBL/GenBank/DDBJ whole genome shotgun (WGS) entry which is preliminary data.</text>
</comment>
<sequence length="337" mass="37513">MKNNLLRFQLKWLVWILPLMFILASCQKDDSPVTPPEPATIESPVIIAGYLPDYSFSSFDFDALNLLSRVYFFSVAPDSSGNFVISPEMTAHIREVKSAIGNQNIELFLVLGGWYESETIFPMAASAEKRAQYVADITDFCVSEKLAGVDLDWEDYPQTIPQQGYEALCSDLSASLHKQKLMFSVAATTYNVDRSLAVANYTDYINLMIYDSFDSNDNQATYQQFVSALTAFSQASIPKAKLIGGVPFYGRKPWDNTSSEPSALTYRQIVAKYQPDVSMNKAGNYSYNGPDLLTQKTRYLIDNGYSGIMAWELTQDVAPGAATSLLRAIHTEATTAR</sequence>
<dbReference type="InterPro" id="IPR001223">
    <property type="entry name" value="Glyco_hydro18_cat"/>
</dbReference>
<dbReference type="SUPFAM" id="SSF51445">
    <property type="entry name" value="(Trans)glycosidases"/>
    <property type="match status" value="1"/>
</dbReference>